<dbReference type="AlphaFoldDB" id="A0A8D8ZB66"/>
<evidence type="ECO:0000256" key="5">
    <source>
        <dbReference type="SAM" id="MobiDB-lite"/>
    </source>
</evidence>
<organism evidence="8">
    <name type="scientific">Cacopsylla melanoneura</name>
    <dbReference type="NCBI Taxonomy" id="428564"/>
    <lineage>
        <taxon>Eukaryota</taxon>
        <taxon>Metazoa</taxon>
        <taxon>Ecdysozoa</taxon>
        <taxon>Arthropoda</taxon>
        <taxon>Hexapoda</taxon>
        <taxon>Insecta</taxon>
        <taxon>Pterygota</taxon>
        <taxon>Neoptera</taxon>
        <taxon>Paraneoptera</taxon>
        <taxon>Hemiptera</taxon>
        <taxon>Sternorrhyncha</taxon>
        <taxon>Psylloidea</taxon>
        <taxon>Psyllidae</taxon>
        <taxon>Psyllinae</taxon>
        <taxon>Cacopsylla</taxon>
    </lineage>
</organism>
<dbReference type="Pfam" id="PF01490">
    <property type="entry name" value="Aa_trans"/>
    <property type="match status" value="1"/>
</dbReference>
<proteinExistence type="predicted"/>
<feature type="transmembrane region" description="Helical" evidence="6">
    <location>
        <begin position="123"/>
        <end position="144"/>
    </location>
</feature>
<keyword evidence="3 6" id="KW-1133">Transmembrane helix</keyword>
<dbReference type="PANTHER" id="PTHR22950:SF349">
    <property type="entry name" value="AMINO ACID TRANSPORTER TRANSMEMBRANE DOMAIN-CONTAINING PROTEIN"/>
    <property type="match status" value="1"/>
</dbReference>
<name>A0A8D8ZB66_9HEMI</name>
<evidence type="ECO:0000256" key="2">
    <source>
        <dbReference type="ARBA" id="ARBA00022692"/>
    </source>
</evidence>
<evidence type="ECO:0000256" key="1">
    <source>
        <dbReference type="ARBA" id="ARBA00004141"/>
    </source>
</evidence>
<evidence type="ECO:0000259" key="7">
    <source>
        <dbReference type="Pfam" id="PF01490"/>
    </source>
</evidence>
<accession>A0A8D8ZB66</accession>
<evidence type="ECO:0000256" key="3">
    <source>
        <dbReference type="ARBA" id="ARBA00022989"/>
    </source>
</evidence>
<evidence type="ECO:0000313" key="8">
    <source>
        <dbReference type="EMBL" id="CAG6743785.1"/>
    </source>
</evidence>
<dbReference type="InterPro" id="IPR013057">
    <property type="entry name" value="AA_transpt_TM"/>
</dbReference>
<evidence type="ECO:0000256" key="4">
    <source>
        <dbReference type="ARBA" id="ARBA00023136"/>
    </source>
</evidence>
<reference evidence="8" key="1">
    <citation type="submission" date="2021-05" db="EMBL/GenBank/DDBJ databases">
        <authorList>
            <person name="Alioto T."/>
            <person name="Alioto T."/>
            <person name="Gomez Garrido J."/>
        </authorList>
    </citation>
    <scope>NUCLEOTIDE SEQUENCE</scope>
</reference>
<dbReference type="PANTHER" id="PTHR22950">
    <property type="entry name" value="AMINO ACID TRANSPORTER"/>
    <property type="match status" value="1"/>
</dbReference>
<feature type="domain" description="Amino acid transporter transmembrane" evidence="7">
    <location>
        <begin position="92"/>
        <end position="151"/>
    </location>
</feature>
<keyword evidence="4 6" id="KW-0472">Membrane</keyword>
<feature type="region of interest" description="Disordered" evidence="5">
    <location>
        <begin position="37"/>
        <end position="68"/>
    </location>
</feature>
<feature type="compositionally biased region" description="Polar residues" evidence="5">
    <location>
        <begin position="44"/>
        <end position="53"/>
    </location>
</feature>
<protein>
    <submittedName>
        <fullName evidence="8">Proton-coupled amino acid transporter 4</fullName>
    </submittedName>
</protein>
<sequence length="170" mass="19039">MDDIFPFLDREDDHLLGGDIPLKGIQQIQSNTIDQMGKEKNTPLDCSQCSPTTPLRDKQDTTGQPNIFEADKQYPSSRYYEPYEHRKVAHPLSYSSTLFLMIKGALGTGILTMPHAFKNAGYLFGFVGTLLIGAFTTACIQILVRQLKTGQIHGHSADWDVHDGVYTKYI</sequence>
<dbReference type="GO" id="GO:0015179">
    <property type="term" value="F:L-amino acid transmembrane transporter activity"/>
    <property type="evidence" value="ECO:0007669"/>
    <property type="project" value="TreeGrafter"/>
</dbReference>
<evidence type="ECO:0000256" key="6">
    <source>
        <dbReference type="SAM" id="Phobius"/>
    </source>
</evidence>
<comment type="subcellular location">
    <subcellularLocation>
        <location evidence="1">Membrane</location>
        <topology evidence="1">Multi-pass membrane protein</topology>
    </subcellularLocation>
</comment>
<dbReference type="GO" id="GO:0005774">
    <property type="term" value="C:vacuolar membrane"/>
    <property type="evidence" value="ECO:0007669"/>
    <property type="project" value="TreeGrafter"/>
</dbReference>
<keyword evidence="2 6" id="KW-0812">Transmembrane</keyword>
<dbReference type="EMBL" id="HBUF01453722">
    <property type="protein sequence ID" value="CAG6743785.1"/>
    <property type="molecule type" value="Transcribed_RNA"/>
</dbReference>
<feature type="transmembrane region" description="Helical" evidence="6">
    <location>
        <begin position="96"/>
        <end position="117"/>
    </location>
</feature>